<name>A4RX28_OSTLU</name>
<dbReference type="GeneID" id="5001683"/>
<sequence>MRESARDNRRGGFALTTRASKDDRPTKASEELAEKFTTGGGGADGFCDYDDIKDAIKECEGLEGAKLEACYAQYGCNLESVTEHYAKAAGIDSKNEKAK</sequence>
<accession>A4RX28</accession>
<dbReference type="Gramene" id="ABO95975">
    <property type="protein sequence ID" value="ABO95975"/>
    <property type="gene ID" value="OSTLU_31545"/>
</dbReference>
<dbReference type="KEGG" id="olu:OSTLU_31545"/>
<gene>
    <name evidence="2" type="ORF">OSTLU_31545</name>
</gene>
<dbReference type="HOGENOM" id="CLU_2324537_0_0_1"/>
<reference evidence="2 3" key="1">
    <citation type="journal article" date="2007" name="Proc. Natl. Acad. Sci. U.S.A.">
        <title>The tiny eukaryote Ostreococcus provides genomic insights into the paradox of plankton speciation.</title>
        <authorList>
            <person name="Palenik B."/>
            <person name="Grimwood J."/>
            <person name="Aerts A."/>
            <person name="Rouze P."/>
            <person name="Salamov A."/>
            <person name="Putnam N."/>
            <person name="Dupont C."/>
            <person name="Jorgensen R."/>
            <person name="Derelle E."/>
            <person name="Rombauts S."/>
            <person name="Zhou K."/>
            <person name="Otillar R."/>
            <person name="Merchant S.S."/>
            <person name="Podell S."/>
            <person name="Gaasterland T."/>
            <person name="Napoli C."/>
            <person name="Gendler K."/>
            <person name="Manuell A."/>
            <person name="Tai V."/>
            <person name="Vallon O."/>
            <person name="Piganeau G."/>
            <person name="Jancek S."/>
            <person name="Heijde M."/>
            <person name="Jabbari K."/>
            <person name="Bowler C."/>
            <person name="Lohr M."/>
            <person name="Robbens S."/>
            <person name="Werner G."/>
            <person name="Dubchak I."/>
            <person name="Pazour G.J."/>
            <person name="Ren Q."/>
            <person name="Paulsen I."/>
            <person name="Delwiche C."/>
            <person name="Schmutz J."/>
            <person name="Rokhsar D."/>
            <person name="Van de Peer Y."/>
            <person name="Moreau H."/>
            <person name="Grigoriev I.V."/>
        </authorList>
    </citation>
    <scope>NUCLEOTIDE SEQUENCE [LARGE SCALE GENOMIC DNA]</scope>
    <source>
        <strain evidence="2 3">CCE9901</strain>
    </source>
</reference>
<feature type="compositionally biased region" description="Basic and acidic residues" evidence="1">
    <location>
        <begin position="19"/>
        <end position="29"/>
    </location>
</feature>
<feature type="compositionally biased region" description="Basic and acidic residues" evidence="1">
    <location>
        <begin position="1"/>
        <end position="10"/>
    </location>
</feature>
<feature type="region of interest" description="Disordered" evidence="1">
    <location>
        <begin position="1"/>
        <end position="29"/>
    </location>
</feature>
<dbReference type="RefSeq" id="XP_001417682.1">
    <property type="nucleotide sequence ID" value="XM_001417645.1"/>
</dbReference>
<evidence type="ECO:0000256" key="1">
    <source>
        <dbReference type="SAM" id="MobiDB-lite"/>
    </source>
</evidence>
<proteinExistence type="predicted"/>
<dbReference type="AlphaFoldDB" id="A4RX28"/>
<dbReference type="Proteomes" id="UP000001568">
    <property type="component" value="Chromosome 5"/>
</dbReference>
<organism evidence="2 3">
    <name type="scientific">Ostreococcus lucimarinus (strain CCE9901)</name>
    <dbReference type="NCBI Taxonomy" id="436017"/>
    <lineage>
        <taxon>Eukaryota</taxon>
        <taxon>Viridiplantae</taxon>
        <taxon>Chlorophyta</taxon>
        <taxon>Mamiellophyceae</taxon>
        <taxon>Mamiellales</taxon>
        <taxon>Bathycoccaceae</taxon>
        <taxon>Ostreococcus</taxon>
    </lineage>
</organism>
<evidence type="ECO:0000313" key="2">
    <source>
        <dbReference type="EMBL" id="ABO95975.1"/>
    </source>
</evidence>
<protein>
    <submittedName>
        <fullName evidence="2">Uncharacterized protein</fullName>
    </submittedName>
</protein>
<dbReference type="EMBL" id="CP000585">
    <property type="protein sequence ID" value="ABO95975.1"/>
    <property type="molecule type" value="Genomic_DNA"/>
</dbReference>
<keyword evidence="3" id="KW-1185">Reference proteome</keyword>
<evidence type="ECO:0000313" key="3">
    <source>
        <dbReference type="Proteomes" id="UP000001568"/>
    </source>
</evidence>
<dbReference type="OrthoDB" id="566239at2759"/>